<protein>
    <submittedName>
        <fullName evidence="1">Uncharacterized protein</fullName>
    </submittedName>
</protein>
<name>A0ABY6U635_BIOOC</name>
<evidence type="ECO:0000313" key="2">
    <source>
        <dbReference type="Proteomes" id="UP000766486"/>
    </source>
</evidence>
<proteinExistence type="predicted"/>
<gene>
    <name evidence="1" type="ORF">CLO192961_LOCUS190644</name>
</gene>
<accession>A0ABY6U635</accession>
<keyword evidence="2" id="KW-1185">Reference proteome</keyword>
<organism evidence="1 2">
    <name type="scientific">Bionectria ochroleuca</name>
    <name type="common">Gliocladium roseum</name>
    <dbReference type="NCBI Taxonomy" id="29856"/>
    <lineage>
        <taxon>Eukaryota</taxon>
        <taxon>Fungi</taxon>
        <taxon>Dikarya</taxon>
        <taxon>Ascomycota</taxon>
        <taxon>Pezizomycotina</taxon>
        <taxon>Sordariomycetes</taxon>
        <taxon>Hypocreomycetidae</taxon>
        <taxon>Hypocreales</taxon>
        <taxon>Bionectriaceae</taxon>
        <taxon>Clonostachys</taxon>
    </lineage>
</organism>
<evidence type="ECO:0000313" key="1">
    <source>
        <dbReference type="EMBL" id="VUC26477.1"/>
    </source>
</evidence>
<reference evidence="1 2" key="1">
    <citation type="submission" date="2019-06" db="EMBL/GenBank/DDBJ databases">
        <authorList>
            <person name="Broberg M."/>
        </authorList>
    </citation>
    <scope>NUCLEOTIDE SEQUENCE [LARGE SCALE GENOMIC DNA]</scope>
</reference>
<dbReference type="Proteomes" id="UP000766486">
    <property type="component" value="Unassembled WGS sequence"/>
</dbReference>
<dbReference type="EMBL" id="CABFNS010000750">
    <property type="protein sequence ID" value="VUC26477.1"/>
    <property type="molecule type" value="Genomic_DNA"/>
</dbReference>
<comment type="caution">
    <text evidence="1">The sequence shown here is derived from an EMBL/GenBank/DDBJ whole genome shotgun (WGS) entry which is preliminary data.</text>
</comment>
<sequence length="142" mass="15997">MPDGSSSNTSMPDAPGHVELAKEQSVVLRNIQGSLSDIKSEIQAMRSDSRAQQAKLEQMAYRFQNEDSRRKNRADVTKDPELDLIPLINPVTGEEIPLFPKNLEAFYLLSASEIHQILCTLNFKPEVNRISTLREMLKGLIM</sequence>